<comment type="caution">
    <text evidence="1">The sequence shown here is derived from an EMBL/GenBank/DDBJ whole genome shotgun (WGS) entry which is preliminary data.</text>
</comment>
<organism evidence="1">
    <name type="scientific">Menopon gallinae</name>
    <name type="common">poultry shaft louse</name>
    <dbReference type="NCBI Taxonomy" id="328185"/>
    <lineage>
        <taxon>Eukaryota</taxon>
        <taxon>Metazoa</taxon>
        <taxon>Ecdysozoa</taxon>
        <taxon>Arthropoda</taxon>
        <taxon>Hexapoda</taxon>
        <taxon>Insecta</taxon>
        <taxon>Pterygota</taxon>
        <taxon>Neoptera</taxon>
        <taxon>Paraneoptera</taxon>
        <taxon>Psocodea</taxon>
        <taxon>Troctomorpha</taxon>
        <taxon>Phthiraptera</taxon>
        <taxon>Amblycera</taxon>
        <taxon>Menoponidae</taxon>
        <taxon>Menopon</taxon>
    </lineage>
</organism>
<dbReference type="EMBL" id="JARGDH010000001">
    <property type="protein sequence ID" value="KAL0279334.1"/>
    <property type="molecule type" value="Genomic_DNA"/>
</dbReference>
<dbReference type="GO" id="GO:0032543">
    <property type="term" value="P:mitochondrial translation"/>
    <property type="evidence" value="ECO:0007669"/>
    <property type="project" value="TreeGrafter"/>
</dbReference>
<dbReference type="PANTHER" id="PTHR24088:SF0">
    <property type="entry name" value="SMALL RIBOSOMAL SUBUNIT PROTEIN US17M"/>
    <property type="match status" value="1"/>
</dbReference>
<proteinExistence type="predicted"/>
<name>A0AAW2IAX8_9NEOP</name>
<gene>
    <name evidence="1" type="ORF">PYX00_000922</name>
</gene>
<evidence type="ECO:0008006" key="2">
    <source>
        <dbReference type="Google" id="ProtNLM"/>
    </source>
</evidence>
<dbReference type="GO" id="GO:0005763">
    <property type="term" value="C:mitochondrial small ribosomal subunit"/>
    <property type="evidence" value="ECO:0007669"/>
    <property type="project" value="InterPro"/>
</dbReference>
<reference evidence="1" key="1">
    <citation type="journal article" date="2024" name="Gigascience">
        <title>Chromosome-level genome of the poultry shaft louse Menopon gallinae provides insight into the host-switching and adaptive evolution of parasitic lice.</title>
        <authorList>
            <person name="Xu Y."/>
            <person name="Ma L."/>
            <person name="Liu S."/>
            <person name="Liang Y."/>
            <person name="Liu Q."/>
            <person name="He Z."/>
            <person name="Tian L."/>
            <person name="Duan Y."/>
            <person name="Cai W."/>
            <person name="Li H."/>
            <person name="Song F."/>
        </authorList>
    </citation>
    <scope>NUCLEOTIDE SEQUENCE</scope>
    <source>
        <strain evidence="1">Cailab_2023a</strain>
    </source>
</reference>
<dbReference type="Gene3D" id="2.40.50.140">
    <property type="entry name" value="Nucleic acid-binding proteins"/>
    <property type="match status" value="1"/>
</dbReference>
<dbReference type="PANTHER" id="PTHR24088">
    <property type="entry name" value="28S RIBOSOMAL PROTEIN S17, MITOCHONDRIAL"/>
    <property type="match status" value="1"/>
</dbReference>
<dbReference type="SUPFAM" id="SSF50249">
    <property type="entry name" value="Nucleic acid-binding proteins"/>
    <property type="match status" value="1"/>
</dbReference>
<protein>
    <recommendedName>
        <fullName evidence="2">Mitochondrial ribosomal protein S17</fullName>
    </recommendedName>
</protein>
<dbReference type="InterPro" id="IPR012340">
    <property type="entry name" value="NA-bd_OB-fold"/>
</dbReference>
<sequence>MAAKVMKTVSDKLLLGRCVPSLIEKSVRVDVPTLELNEHLLTYFTNYSTFYALDQHGKCKSGDMVLIRKLPGVIKNVVTHEVMEIVFPLGDVVDPVTGEKCVGVKSRYIIEKEKELLGKLDSAFDYKKAPARGWQEGKRDFTDKHVYRKYHEFNEDEEEYNDPYAV</sequence>
<dbReference type="AlphaFoldDB" id="A0AAW2IAX8"/>
<evidence type="ECO:0000313" key="1">
    <source>
        <dbReference type="EMBL" id="KAL0279334.1"/>
    </source>
</evidence>
<accession>A0AAW2IAX8</accession>
<dbReference type="GO" id="GO:0003735">
    <property type="term" value="F:structural constituent of ribosome"/>
    <property type="evidence" value="ECO:0007669"/>
    <property type="project" value="InterPro"/>
</dbReference>
<dbReference type="InterPro" id="IPR039193">
    <property type="entry name" value="Ribosomal_uS17m_metazoa"/>
</dbReference>